<evidence type="ECO:0000313" key="4">
    <source>
        <dbReference type="Proteomes" id="UP000289238"/>
    </source>
</evidence>
<feature type="signal peptide" evidence="1">
    <location>
        <begin position="1"/>
        <end position="20"/>
    </location>
</feature>
<name>A0A4Q0P2Q1_9FLAO</name>
<evidence type="ECO:0000256" key="1">
    <source>
        <dbReference type="SAM" id="SignalP"/>
    </source>
</evidence>
<organism evidence="3 4">
    <name type="scientific">Leeuwenhoekiella aequorea</name>
    <dbReference type="NCBI Taxonomy" id="283736"/>
    <lineage>
        <taxon>Bacteria</taxon>
        <taxon>Pseudomonadati</taxon>
        <taxon>Bacteroidota</taxon>
        <taxon>Flavobacteriia</taxon>
        <taxon>Flavobacteriales</taxon>
        <taxon>Flavobacteriaceae</taxon>
        <taxon>Leeuwenhoekiella</taxon>
    </lineage>
</organism>
<dbReference type="GO" id="GO:0016787">
    <property type="term" value="F:hydrolase activity"/>
    <property type="evidence" value="ECO:0007669"/>
    <property type="project" value="InterPro"/>
</dbReference>
<dbReference type="OrthoDB" id="333971at2"/>
<keyword evidence="4" id="KW-1185">Reference proteome</keyword>
<keyword evidence="1" id="KW-0732">Signal</keyword>
<dbReference type="EMBL" id="QOVM01000007">
    <property type="protein sequence ID" value="RXG20844.1"/>
    <property type="molecule type" value="Genomic_DNA"/>
</dbReference>
<accession>A0A4Q0P2Q1</accession>
<sequence>MTKNNIVLTLLISLIFSACATYSTRFKAEVEQGIFPTLKEVESTFYLIGDAGDAELGESTVGLELFRSYLKTENTKGTFAIFLGDNIYPIGMPPKSDAGRALAQHRLDAQVESLTEFEGKAIFIPGNHDWYNEGLTGLNREQDYLREITQNEDIFLPKDGCPLLSYDINDEVHMIILDTQWYLEDWDKNPEINTKCDNIKDREKFFIELEGEIKKNQQKTLVVVMHHPMYTNGVHGGKFAIDKHLYPSQQKIPLPLLASLVTQIRTQGGVSKQDRFNEKYNELMKRIRVLGQGTPKLIFASGHEHGLQYIEHEEVKQIVSGSGSKSSYAYLGNDGLFSSDYEGFSVYTVFKDGSSWVRFFGPDAESGELKLFFQKEVFPPKEIKDYSIIPTQFPKTIKASVYNLEETDKSDVFDKIWGEHYRDVYGKKVTAPVALLDTLYGGLEVIRPGGGHQTISLRLKDKTGKEYNMRALRKSAVQFLQKVILKQNADVEEDLANTLPESLIQDFYTAAHPYGAFAIPRLSSAVQVLNTNPKLYYVPKQPALKSYNDDYGDQLYMIVERPTEEFDGAVFNYPDDIESTDDILHKLRSDEENIIDEQAYVRARMFDMLIGDWDRHNDQWRWAEFKDKNGKDVFVPIPRDRDQVFTNFDGAILDIARTLFGAARQFQVYDENLNDIKWFNNAGVKLDRALAQQTDRAEWVAEAKYIQDHITDAIIEDAFNDLPVEVRAGKSIDQIKTSLKGRRDNLVKIANTFYDFLAELQMVTGTDKDDYFEITRENEQTTVKVWRIIDGEKEELIKNRTYLTSETKQLWIYGLDDDDIFEVIGSGRDPIFMRIIGGQNNDVYRVKNGKHLKIYDHESLPNTIEERGGANFRLTDVYDYNTYNYKKQILRTNIITPAFGYNPDNGISLGVSDVYTVQGFNQNPFSQQHRFKAGYFFATSGFDFNYEGEFAGILNDWNLILGGRYTTPNFALNFFGYGNGTQNFDNELGLDFNRVRLSQLEASIGLLKNSDYGSTFSVRGVFQCVEIADNDLRFVDSVDEIEKDKRKVFATLDASYEYHSMDNALAPSRGMDFILNGGFTNSLTETGRRFAYLNPSLGFYNAVSANRKLVLKSTARGQFRFGDNTEFYQAAVLGQNTGLRGYRFQRFNGERSFSASGDLRYAFDTFKTGFLPLQIGVFGGYDIGRVWSDYDMNSKKWHDSYGIGFWVNSADALSGTFNLFKSDEGYRVSFGFGFNF</sequence>
<comment type="caution">
    <text evidence="3">The sequence shown here is derived from an EMBL/GenBank/DDBJ whole genome shotgun (WGS) entry which is preliminary data.</text>
</comment>
<dbReference type="InterPro" id="IPR029052">
    <property type="entry name" value="Metallo-depent_PP-like"/>
</dbReference>
<dbReference type="Pfam" id="PF00149">
    <property type="entry name" value="Metallophos"/>
    <property type="match status" value="1"/>
</dbReference>
<dbReference type="RefSeq" id="WP_128758691.1">
    <property type="nucleotide sequence ID" value="NZ_QOVM01000007.1"/>
</dbReference>
<dbReference type="Gene3D" id="3.60.21.10">
    <property type="match status" value="1"/>
</dbReference>
<reference evidence="3 4" key="1">
    <citation type="submission" date="2018-07" db="EMBL/GenBank/DDBJ databases">
        <title>Leeuwenhoekiella genomics.</title>
        <authorList>
            <person name="Tahon G."/>
            <person name="Willems A."/>
        </authorList>
    </citation>
    <scope>NUCLEOTIDE SEQUENCE [LARGE SCALE GENOMIC DNA]</scope>
    <source>
        <strain evidence="3 4">LMG 22550</strain>
    </source>
</reference>
<proteinExistence type="predicted"/>
<gene>
    <name evidence="3" type="ORF">DSM00_2948</name>
</gene>
<dbReference type="SUPFAM" id="SSF56300">
    <property type="entry name" value="Metallo-dependent phosphatases"/>
    <property type="match status" value="1"/>
</dbReference>
<evidence type="ECO:0000259" key="2">
    <source>
        <dbReference type="Pfam" id="PF00149"/>
    </source>
</evidence>
<protein>
    <submittedName>
        <fullName evidence="3">Calcineurin-like phosphoesterase family protein</fullName>
    </submittedName>
</protein>
<dbReference type="Proteomes" id="UP000289238">
    <property type="component" value="Unassembled WGS sequence"/>
</dbReference>
<evidence type="ECO:0000313" key="3">
    <source>
        <dbReference type="EMBL" id="RXG20844.1"/>
    </source>
</evidence>
<dbReference type="PROSITE" id="PS51257">
    <property type="entry name" value="PROKAR_LIPOPROTEIN"/>
    <property type="match status" value="1"/>
</dbReference>
<feature type="domain" description="Calcineurin-like phosphoesterase" evidence="2">
    <location>
        <begin position="64"/>
        <end position="245"/>
    </location>
</feature>
<feature type="chain" id="PRO_5020758161" evidence="1">
    <location>
        <begin position="21"/>
        <end position="1236"/>
    </location>
</feature>
<dbReference type="InterPro" id="IPR004843">
    <property type="entry name" value="Calcineurin-like_PHP"/>
</dbReference>
<dbReference type="AlphaFoldDB" id="A0A4Q0P2Q1"/>